<evidence type="ECO:0000313" key="3">
    <source>
        <dbReference type="Proteomes" id="UP001144280"/>
    </source>
</evidence>
<evidence type="ECO:0000313" key="2">
    <source>
        <dbReference type="EMBL" id="GLH96788.1"/>
    </source>
</evidence>
<name>A0ABQ5QQ71_9ACTN</name>
<organism evidence="2 3">
    <name type="scientific">Phytohabitans aurantiacus</name>
    <dbReference type="NCBI Taxonomy" id="3016789"/>
    <lineage>
        <taxon>Bacteria</taxon>
        <taxon>Bacillati</taxon>
        <taxon>Actinomycetota</taxon>
        <taxon>Actinomycetes</taxon>
        <taxon>Micromonosporales</taxon>
        <taxon>Micromonosporaceae</taxon>
    </lineage>
</organism>
<proteinExistence type="predicted"/>
<feature type="compositionally biased region" description="Basic and acidic residues" evidence="1">
    <location>
        <begin position="1"/>
        <end position="11"/>
    </location>
</feature>
<comment type="caution">
    <text evidence="2">The sequence shown here is derived from an EMBL/GenBank/DDBJ whole genome shotgun (WGS) entry which is preliminary data.</text>
</comment>
<dbReference type="EMBL" id="BSDI01000007">
    <property type="protein sequence ID" value="GLH96788.1"/>
    <property type="molecule type" value="Genomic_DNA"/>
</dbReference>
<accession>A0ABQ5QQ71</accession>
<dbReference type="Proteomes" id="UP001144280">
    <property type="component" value="Unassembled WGS sequence"/>
</dbReference>
<evidence type="ECO:0000256" key="1">
    <source>
        <dbReference type="SAM" id="MobiDB-lite"/>
    </source>
</evidence>
<reference evidence="2" key="1">
    <citation type="submission" date="2022-12" db="EMBL/GenBank/DDBJ databases">
        <title>New Phytohabitans aurantiacus sp. RD004123 nov., an actinomycete isolated from soil.</title>
        <authorList>
            <person name="Triningsih D.W."/>
            <person name="Harunari E."/>
            <person name="Igarashi Y."/>
        </authorList>
    </citation>
    <scope>NUCLEOTIDE SEQUENCE</scope>
    <source>
        <strain evidence="2">RD004123</strain>
    </source>
</reference>
<feature type="region of interest" description="Disordered" evidence="1">
    <location>
        <begin position="1"/>
        <end position="27"/>
    </location>
</feature>
<sequence>MLAERRRRDEPGTNIIQGTHRGGVRLPIKGSKLANDLSGAAQSEQRLTPIADRGRNLDYARCNDRNMSGAVALREKLLSDSESNWTPSRK</sequence>
<protein>
    <submittedName>
        <fullName evidence="2">Uncharacterized protein</fullName>
    </submittedName>
</protein>
<keyword evidence="3" id="KW-1185">Reference proteome</keyword>
<gene>
    <name evidence="2" type="ORF">Pa4123_20620</name>
</gene>